<dbReference type="PANTHER" id="PTHR10438:SF242">
    <property type="entry name" value="THIOREDOXIN-LIKE PROTEIN CXXS1"/>
    <property type="match status" value="1"/>
</dbReference>
<evidence type="ECO:0000313" key="2">
    <source>
        <dbReference type="EMBL" id="CAK9317671.1"/>
    </source>
</evidence>
<dbReference type="Pfam" id="PF00085">
    <property type="entry name" value="Thioredoxin"/>
    <property type="match status" value="1"/>
</dbReference>
<dbReference type="PROSITE" id="PS51352">
    <property type="entry name" value="THIOREDOXIN_2"/>
    <property type="match status" value="1"/>
</dbReference>
<dbReference type="CDD" id="cd02947">
    <property type="entry name" value="TRX_family"/>
    <property type="match status" value="1"/>
</dbReference>
<feature type="domain" description="Thioredoxin" evidence="1">
    <location>
        <begin position="56"/>
        <end position="185"/>
    </location>
</feature>
<reference evidence="2 3" key="1">
    <citation type="submission" date="2024-03" db="EMBL/GenBank/DDBJ databases">
        <authorList>
            <person name="Gkanogiannis A."/>
            <person name="Becerra Lopez-Lavalle L."/>
        </authorList>
    </citation>
    <scope>NUCLEOTIDE SEQUENCE [LARGE SCALE GENOMIC DNA]</scope>
</reference>
<organism evidence="2 3">
    <name type="scientific">Citrullus colocynthis</name>
    <name type="common">colocynth</name>
    <dbReference type="NCBI Taxonomy" id="252529"/>
    <lineage>
        <taxon>Eukaryota</taxon>
        <taxon>Viridiplantae</taxon>
        <taxon>Streptophyta</taxon>
        <taxon>Embryophyta</taxon>
        <taxon>Tracheophyta</taxon>
        <taxon>Spermatophyta</taxon>
        <taxon>Magnoliopsida</taxon>
        <taxon>eudicotyledons</taxon>
        <taxon>Gunneridae</taxon>
        <taxon>Pentapetalae</taxon>
        <taxon>rosids</taxon>
        <taxon>fabids</taxon>
        <taxon>Cucurbitales</taxon>
        <taxon>Cucurbitaceae</taxon>
        <taxon>Benincaseae</taxon>
        <taxon>Citrullus</taxon>
    </lineage>
</organism>
<gene>
    <name evidence="2" type="ORF">CITCOLO1_LOCUS9583</name>
</gene>
<dbReference type="SUPFAM" id="SSF52833">
    <property type="entry name" value="Thioredoxin-like"/>
    <property type="match status" value="1"/>
</dbReference>
<dbReference type="EMBL" id="OZ021737">
    <property type="protein sequence ID" value="CAK9317671.1"/>
    <property type="molecule type" value="Genomic_DNA"/>
</dbReference>
<accession>A0ABP0YBA1</accession>
<dbReference type="PANTHER" id="PTHR10438">
    <property type="entry name" value="THIOREDOXIN"/>
    <property type="match status" value="1"/>
</dbReference>
<evidence type="ECO:0000313" key="3">
    <source>
        <dbReference type="Proteomes" id="UP001642487"/>
    </source>
</evidence>
<dbReference type="InterPro" id="IPR050620">
    <property type="entry name" value="Thioredoxin_H-type-like"/>
</dbReference>
<evidence type="ECO:0000259" key="1">
    <source>
        <dbReference type="PROSITE" id="PS51352"/>
    </source>
</evidence>
<protein>
    <recommendedName>
        <fullName evidence="1">Thioredoxin domain-containing protein</fullName>
    </recommendedName>
</protein>
<sequence>MVPSPLRVPAVTDYIQPHIQSNFGNPKIRKLHAAKTPIVLSLIFISSINYISFHNSSNRRKGEEEDMERQKKFVKKTRVIKVGSEESWDCYVTKASKQGYPVVVHFSASWCTPSRAMSPFFEELALEYKSVLFLSVDVDEAKEVASKLEIKAMPTFVLMKNGAPDYKLVGANPVELRKRIKGFINC</sequence>
<keyword evidence="3" id="KW-1185">Reference proteome</keyword>
<name>A0ABP0YBA1_9ROSI</name>
<dbReference type="Proteomes" id="UP001642487">
    <property type="component" value="Chromosome 3"/>
</dbReference>
<dbReference type="InterPro" id="IPR036249">
    <property type="entry name" value="Thioredoxin-like_sf"/>
</dbReference>
<dbReference type="InterPro" id="IPR013766">
    <property type="entry name" value="Thioredoxin_domain"/>
</dbReference>
<dbReference type="Gene3D" id="3.40.30.10">
    <property type="entry name" value="Glutaredoxin"/>
    <property type="match status" value="1"/>
</dbReference>
<proteinExistence type="predicted"/>